<dbReference type="InterPro" id="IPR014710">
    <property type="entry name" value="RmlC-like_jellyroll"/>
</dbReference>
<evidence type="ECO:0000256" key="2">
    <source>
        <dbReference type="ARBA" id="ARBA00023125"/>
    </source>
</evidence>
<evidence type="ECO:0000313" key="7">
    <source>
        <dbReference type="Proteomes" id="UP001211420"/>
    </source>
</evidence>
<dbReference type="Pfam" id="PF02311">
    <property type="entry name" value="AraC_binding"/>
    <property type="match status" value="1"/>
</dbReference>
<dbReference type="SMART" id="SM00342">
    <property type="entry name" value="HTH_ARAC"/>
    <property type="match status" value="1"/>
</dbReference>
<dbReference type="Pfam" id="PF12833">
    <property type="entry name" value="HTH_18"/>
    <property type="match status" value="1"/>
</dbReference>
<dbReference type="PANTHER" id="PTHR43280:SF2">
    <property type="entry name" value="HTH-TYPE TRANSCRIPTIONAL REGULATOR EXSA"/>
    <property type="match status" value="1"/>
</dbReference>
<keyword evidence="3" id="KW-0804">Transcription</keyword>
<dbReference type="InterPro" id="IPR009057">
    <property type="entry name" value="Homeodomain-like_sf"/>
</dbReference>
<protein>
    <submittedName>
        <fullName evidence="6">AraC family transcriptional regulator</fullName>
    </submittedName>
</protein>
<dbReference type="Gene3D" id="2.60.120.10">
    <property type="entry name" value="Jelly Rolls"/>
    <property type="match status" value="1"/>
</dbReference>
<dbReference type="CDD" id="cd06986">
    <property type="entry name" value="cupin_MmsR-like_N"/>
    <property type="match status" value="1"/>
</dbReference>
<dbReference type="Proteomes" id="UP001211566">
    <property type="component" value="Unassembled WGS sequence"/>
</dbReference>
<keyword evidence="2" id="KW-0238">DNA-binding</keyword>
<evidence type="ECO:0000256" key="1">
    <source>
        <dbReference type="ARBA" id="ARBA00023015"/>
    </source>
</evidence>
<dbReference type="Gene3D" id="1.10.10.60">
    <property type="entry name" value="Homeodomain-like"/>
    <property type="match status" value="2"/>
</dbReference>
<evidence type="ECO:0000259" key="4">
    <source>
        <dbReference type="PROSITE" id="PS01124"/>
    </source>
</evidence>
<evidence type="ECO:0000313" key="8">
    <source>
        <dbReference type="Proteomes" id="UP001211566"/>
    </source>
</evidence>
<comment type="caution">
    <text evidence="6">The sequence shown here is derived from an EMBL/GenBank/DDBJ whole genome shotgun (WGS) entry which is preliminary data.</text>
</comment>
<dbReference type="SUPFAM" id="SSF51215">
    <property type="entry name" value="Regulatory protein AraC"/>
    <property type="match status" value="1"/>
</dbReference>
<dbReference type="PANTHER" id="PTHR43280">
    <property type="entry name" value="ARAC-FAMILY TRANSCRIPTIONAL REGULATOR"/>
    <property type="match status" value="1"/>
</dbReference>
<organism evidence="6 8">
    <name type="scientific">Lactobacillus mulieris</name>
    <dbReference type="NCBI Taxonomy" id="2508708"/>
    <lineage>
        <taxon>Bacteria</taxon>
        <taxon>Bacillati</taxon>
        <taxon>Bacillota</taxon>
        <taxon>Bacilli</taxon>
        <taxon>Lactobacillales</taxon>
        <taxon>Lactobacillaceae</taxon>
        <taxon>Lactobacillus</taxon>
    </lineage>
</organism>
<evidence type="ECO:0000313" key="6">
    <source>
        <dbReference type="EMBL" id="MCZ9678171.1"/>
    </source>
</evidence>
<dbReference type="EMBL" id="JAKHEY010000003">
    <property type="protein sequence ID" value="MCZ9678171.1"/>
    <property type="molecule type" value="Genomic_DNA"/>
</dbReference>
<dbReference type="EMBL" id="JAKHPW010000003">
    <property type="protein sequence ID" value="MCZ3622064.1"/>
    <property type="molecule type" value="Genomic_DNA"/>
</dbReference>
<name>A0AAW5WXT3_9LACO</name>
<dbReference type="PROSITE" id="PS01124">
    <property type="entry name" value="HTH_ARAC_FAMILY_2"/>
    <property type="match status" value="1"/>
</dbReference>
<dbReference type="InterPro" id="IPR003313">
    <property type="entry name" value="AraC-bd"/>
</dbReference>
<gene>
    <name evidence="5" type="ORF">L2772_04150</name>
    <name evidence="6" type="ORF">L2Z99_03630</name>
</gene>
<keyword evidence="1" id="KW-0805">Transcription regulation</keyword>
<accession>A0AAW5WXT3</accession>
<proteinExistence type="predicted"/>
<dbReference type="Proteomes" id="UP001211420">
    <property type="component" value="Unassembled WGS sequence"/>
</dbReference>
<evidence type="ECO:0000313" key="5">
    <source>
        <dbReference type="EMBL" id="MCZ3622064.1"/>
    </source>
</evidence>
<reference evidence="5 7" key="2">
    <citation type="submission" date="2022-01" db="EMBL/GenBank/DDBJ databases">
        <title>VMRC isolate genome collection.</title>
        <authorList>
            <person name="France M."/>
            <person name="Rutt L."/>
            <person name="Humphrys M."/>
            <person name="Ravel J."/>
        </authorList>
    </citation>
    <scope>NUCLEOTIDE SEQUENCE [LARGE SCALE GENOMIC DNA]</scope>
    <source>
        <strain evidence="5 7">C0172B4</strain>
    </source>
</reference>
<dbReference type="AlphaFoldDB" id="A0AAW5WXT3"/>
<evidence type="ECO:0000256" key="3">
    <source>
        <dbReference type="ARBA" id="ARBA00023163"/>
    </source>
</evidence>
<dbReference type="SUPFAM" id="SSF46689">
    <property type="entry name" value="Homeodomain-like"/>
    <property type="match status" value="2"/>
</dbReference>
<feature type="domain" description="HTH araC/xylS-type" evidence="4">
    <location>
        <begin position="173"/>
        <end position="271"/>
    </location>
</feature>
<keyword evidence="7" id="KW-1185">Reference proteome</keyword>
<reference evidence="6" key="1">
    <citation type="submission" date="2022-01" db="EMBL/GenBank/DDBJ databases">
        <title>STING isolate genome collection.</title>
        <authorList>
            <person name="France M."/>
            <person name="Rutt L."/>
            <person name="Humphrys M."/>
            <person name="Ravel J."/>
        </authorList>
    </citation>
    <scope>NUCLEOTIDE SEQUENCE</scope>
    <source>
        <strain evidence="6">C0081E5</strain>
    </source>
</reference>
<dbReference type="GO" id="GO:0043565">
    <property type="term" value="F:sequence-specific DNA binding"/>
    <property type="evidence" value="ECO:0007669"/>
    <property type="project" value="InterPro"/>
</dbReference>
<sequence length="286" mass="33920">MKEYRWGFDNLAYNDILFVSSGGFEVDESEHQYGPKARTGYMFFYIVRGKGKYICNNQEYYLKAGDIFMVEPGHIVTFIADRNDPWSYYWIRFTGSFINQLIRKVELSFRNPVLLNKETESISTLIVSMVYYGKNHEEDNFYLNSLLMQIFHLLEKKQKYEKANKLVGQPLFQRAKYYLNENYANEITISDLIQELNIDRSYLYRLFVKNIGMGPQEYLLDCRLKKASELLKSASGSILFVSKICGFPSYQSFYNHFKKKYKISPGKFRNKYIYNRTKDVIEKNIK</sequence>
<dbReference type="InterPro" id="IPR037923">
    <property type="entry name" value="HTH-like"/>
</dbReference>
<dbReference type="InterPro" id="IPR018060">
    <property type="entry name" value="HTH_AraC"/>
</dbReference>
<dbReference type="GO" id="GO:0003700">
    <property type="term" value="F:DNA-binding transcription factor activity"/>
    <property type="evidence" value="ECO:0007669"/>
    <property type="project" value="InterPro"/>
</dbReference>
<dbReference type="RefSeq" id="WP_269254643.1">
    <property type="nucleotide sequence ID" value="NZ_JAKHEY010000003.1"/>
</dbReference>